<dbReference type="AlphaFoldDB" id="Q8KW36"/>
<accession>Q8KW36</accession>
<proteinExistence type="predicted"/>
<evidence type="ECO:0000313" key="1">
    <source>
        <dbReference type="EMBL" id="AAN05227.1"/>
    </source>
</evidence>
<keyword evidence="1" id="KW-0614">Plasmid</keyword>
<geneLocation type="plasmid" evidence="1">
    <name>pSD25</name>
</geneLocation>
<dbReference type="EMBL" id="AF416331">
    <property type="protein sequence ID" value="AAN05227.1"/>
    <property type="molecule type" value="Genomic_DNA"/>
</dbReference>
<reference evidence="1" key="1">
    <citation type="journal article" date="2003" name="Plasmid">
        <title>Nucleotide sequence based characterizations of two cryptic plasmids from the marine bacterium Ruegeria isolate PR1b.</title>
        <authorList>
            <person name="Zhong Z."/>
            <person name="Caspi R."/>
            <person name="Helinski D."/>
            <person name="Knauf V."/>
            <person name="Sykes S."/>
            <person name="O'Byrne C."/>
            <person name="Shea T.P."/>
            <person name="Wilkinson J.E."/>
            <person name="DeLoughery C."/>
            <person name="Toukdarian A."/>
        </authorList>
    </citation>
    <scope>NUCLEOTIDE SEQUENCE</scope>
    <source>
        <strain evidence="1">PR1b</strain>
        <plasmid evidence="1">pSD25</plasmid>
    </source>
</reference>
<organism evidence="1">
    <name type="scientific">Ruegeria sp. PR1b</name>
    <dbReference type="NCBI Taxonomy" id="185588"/>
    <lineage>
        <taxon>Bacteria</taxon>
        <taxon>Pseudomonadati</taxon>
        <taxon>Pseudomonadota</taxon>
        <taxon>Alphaproteobacteria</taxon>
        <taxon>Rhodobacterales</taxon>
        <taxon>Roseobacteraceae</taxon>
        <taxon>Ruegeria</taxon>
    </lineage>
</organism>
<dbReference type="RefSeq" id="WP_011102853.1">
    <property type="nucleotide sequence ID" value="NC_004574.1"/>
</dbReference>
<name>Q8KW36_9RHOB</name>
<sequence length="151" mass="16549">MIPDDSNNEGRLLPATRDRWRPIAEGVIEVTKLGGEPRLLMHISGPTAPLPPPNADRACYLRIVTDASGWLNLIACMNDDAAGDNLLLMLDTPDPDPDLRRQLTKDVNRGVTLPSIIFASTSPELPVWISQFAVQLADRGHRVCTIYVGDP</sequence>
<protein>
    <submittedName>
        <fullName evidence="1">RC154</fullName>
    </submittedName>
</protein>